<dbReference type="PANTHER" id="PTHR34406">
    <property type="entry name" value="PROTEIN YCEI"/>
    <property type="match status" value="1"/>
</dbReference>
<protein>
    <submittedName>
        <fullName evidence="3">Polyprenyl-pyrophosphate binding protein</fullName>
    </submittedName>
</protein>
<organism evidence="3 4">
    <name type="scientific">Entotheonella factor</name>
    <dbReference type="NCBI Taxonomy" id="1429438"/>
    <lineage>
        <taxon>Bacteria</taxon>
        <taxon>Pseudomonadati</taxon>
        <taxon>Nitrospinota/Tectimicrobiota group</taxon>
        <taxon>Candidatus Tectimicrobiota</taxon>
        <taxon>Candidatus Entotheonellia</taxon>
        <taxon>Candidatus Entotheonellales</taxon>
        <taxon>Candidatus Entotheonellaceae</taxon>
        <taxon>Candidatus Entotheonella</taxon>
    </lineage>
</organism>
<feature type="signal peptide" evidence="1">
    <location>
        <begin position="1"/>
        <end position="25"/>
    </location>
</feature>
<dbReference type="SMART" id="SM00867">
    <property type="entry name" value="YceI"/>
    <property type="match status" value="1"/>
</dbReference>
<evidence type="ECO:0000259" key="2">
    <source>
        <dbReference type="SMART" id="SM00867"/>
    </source>
</evidence>
<dbReference type="Gene3D" id="2.40.128.110">
    <property type="entry name" value="Lipid/polyisoprenoid-binding, YceI-like"/>
    <property type="match status" value="1"/>
</dbReference>
<sequence>MRMKIVLGIVLSAMLIAGMGGTALAADKFKIDPSHTSATFRVLHQGYSYVAGRFNEIAGDVVFDENDYLKSQVNIVIKTESVDTNHKKRDDHLRSPDFFNAKEFPEMTFKSTGVEQTGDKAGKLMGDLTLLGVTKPVTLEVVFNRIAPNRKNIVIAGFSAKGSIKRTDFGMTYGLQGIGDEIDIHIEAEAHKQ</sequence>
<dbReference type="InterPro" id="IPR007372">
    <property type="entry name" value="Lipid/polyisoprenoid-bd_YceI"/>
</dbReference>
<keyword evidence="1" id="KW-0732">Signal</keyword>
<dbReference type="InterPro" id="IPR036761">
    <property type="entry name" value="TTHA0802/YceI-like_sf"/>
</dbReference>
<dbReference type="PATRIC" id="fig|1429438.4.peg.1502"/>
<name>W4LV14_ENTF1</name>
<dbReference type="AlphaFoldDB" id="W4LV14"/>
<gene>
    <name evidence="3" type="ORF">ETSY1_06910</name>
</gene>
<reference evidence="3 4" key="1">
    <citation type="journal article" date="2014" name="Nature">
        <title>An environmental bacterial taxon with a large and distinct metabolic repertoire.</title>
        <authorList>
            <person name="Wilson M.C."/>
            <person name="Mori T."/>
            <person name="Ruckert C."/>
            <person name="Uria A.R."/>
            <person name="Helf M.J."/>
            <person name="Takada K."/>
            <person name="Gernert C."/>
            <person name="Steffens U.A."/>
            <person name="Heycke N."/>
            <person name="Schmitt S."/>
            <person name="Rinke C."/>
            <person name="Helfrich E.J."/>
            <person name="Brachmann A.O."/>
            <person name="Gurgui C."/>
            <person name="Wakimoto T."/>
            <person name="Kracht M."/>
            <person name="Crusemann M."/>
            <person name="Hentschel U."/>
            <person name="Abe I."/>
            <person name="Matsunaga S."/>
            <person name="Kalinowski J."/>
            <person name="Takeyama H."/>
            <person name="Piel J."/>
        </authorList>
    </citation>
    <scope>NUCLEOTIDE SEQUENCE [LARGE SCALE GENOMIC DNA]</scope>
    <source>
        <strain evidence="4">TSY1</strain>
    </source>
</reference>
<accession>W4LV14</accession>
<feature type="chain" id="PRO_5004846112" evidence="1">
    <location>
        <begin position="26"/>
        <end position="193"/>
    </location>
</feature>
<dbReference type="Pfam" id="PF04264">
    <property type="entry name" value="YceI"/>
    <property type="match status" value="1"/>
</dbReference>
<evidence type="ECO:0000313" key="3">
    <source>
        <dbReference type="EMBL" id="ETX01566.1"/>
    </source>
</evidence>
<dbReference type="PANTHER" id="PTHR34406:SF1">
    <property type="entry name" value="PROTEIN YCEI"/>
    <property type="match status" value="1"/>
</dbReference>
<dbReference type="Proteomes" id="UP000019141">
    <property type="component" value="Unassembled WGS sequence"/>
</dbReference>
<evidence type="ECO:0000256" key="1">
    <source>
        <dbReference type="SAM" id="SignalP"/>
    </source>
</evidence>
<comment type="caution">
    <text evidence="3">The sequence shown here is derived from an EMBL/GenBank/DDBJ whole genome shotgun (WGS) entry which is preliminary data.</text>
</comment>
<feature type="domain" description="Lipid/polyisoprenoid-binding YceI-like" evidence="2">
    <location>
        <begin position="28"/>
        <end position="191"/>
    </location>
</feature>
<dbReference type="EMBL" id="AZHW01000220">
    <property type="protein sequence ID" value="ETX01566.1"/>
    <property type="molecule type" value="Genomic_DNA"/>
</dbReference>
<dbReference type="SUPFAM" id="SSF101874">
    <property type="entry name" value="YceI-like"/>
    <property type="match status" value="1"/>
</dbReference>
<proteinExistence type="predicted"/>
<evidence type="ECO:0000313" key="4">
    <source>
        <dbReference type="Proteomes" id="UP000019141"/>
    </source>
</evidence>
<keyword evidence="4" id="KW-1185">Reference proteome</keyword>
<dbReference type="HOGENOM" id="CLU_071003_3_0_7"/>